<evidence type="ECO:0000313" key="2">
    <source>
        <dbReference type="Proteomes" id="UP000735302"/>
    </source>
</evidence>
<comment type="caution">
    <text evidence="1">The sequence shown here is derived from an EMBL/GenBank/DDBJ whole genome shotgun (WGS) entry which is preliminary data.</text>
</comment>
<protein>
    <submittedName>
        <fullName evidence="1">Uncharacterized protein</fullName>
    </submittedName>
</protein>
<evidence type="ECO:0000313" key="1">
    <source>
        <dbReference type="EMBL" id="GFN89357.1"/>
    </source>
</evidence>
<reference evidence="1 2" key="1">
    <citation type="journal article" date="2021" name="Elife">
        <title>Chloroplast acquisition without the gene transfer in kleptoplastic sea slugs, Plakobranchus ocellatus.</title>
        <authorList>
            <person name="Maeda T."/>
            <person name="Takahashi S."/>
            <person name="Yoshida T."/>
            <person name="Shimamura S."/>
            <person name="Takaki Y."/>
            <person name="Nagai Y."/>
            <person name="Toyoda A."/>
            <person name="Suzuki Y."/>
            <person name="Arimoto A."/>
            <person name="Ishii H."/>
            <person name="Satoh N."/>
            <person name="Nishiyama T."/>
            <person name="Hasebe M."/>
            <person name="Maruyama T."/>
            <person name="Minagawa J."/>
            <person name="Obokata J."/>
            <person name="Shigenobu S."/>
        </authorList>
    </citation>
    <scope>NUCLEOTIDE SEQUENCE [LARGE SCALE GENOMIC DNA]</scope>
</reference>
<proteinExistence type="predicted"/>
<gene>
    <name evidence="1" type="ORF">PoB_001586300</name>
</gene>
<dbReference type="Proteomes" id="UP000735302">
    <property type="component" value="Unassembled WGS sequence"/>
</dbReference>
<dbReference type="EMBL" id="BLXT01001930">
    <property type="protein sequence ID" value="GFN89357.1"/>
    <property type="molecule type" value="Genomic_DNA"/>
</dbReference>
<keyword evidence="2" id="KW-1185">Reference proteome</keyword>
<sequence length="97" mass="11172">MYFAAMLADVPYCKLWVTQAAYVTHLVISSLIRWCTLYAWFDSLVWCLYIATPQQGDLRLSGPPSGQALVAGWFDEVREPGVNHRKFPTHELWWHSG</sequence>
<organism evidence="1 2">
    <name type="scientific">Plakobranchus ocellatus</name>
    <dbReference type="NCBI Taxonomy" id="259542"/>
    <lineage>
        <taxon>Eukaryota</taxon>
        <taxon>Metazoa</taxon>
        <taxon>Spiralia</taxon>
        <taxon>Lophotrochozoa</taxon>
        <taxon>Mollusca</taxon>
        <taxon>Gastropoda</taxon>
        <taxon>Heterobranchia</taxon>
        <taxon>Euthyneura</taxon>
        <taxon>Panpulmonata</taxon>
        <taxon>Sacoglossa</taxon>
        <taxon>Placobranchoidea</taxon>
        <taxon>Plakobranchidae</taxon>
        <taxon>Plakobranchus</taxon>
    </lineage>
</organism>
<accession>A0AAV3Z3N7</accession>
<dbReference type="AlphaFoldDB" id="A0AAV3Z3N7"/>
<name>A0AAV3Z3N7_9GAST</name>